<sequence>MRGNNFGGDWSRWLRSYQGVHIMTLFGGIPVLAFLTRSMWSGKITDPEKLPERYQYAQAVSDKNKEQLQALLDRAKEGKMGGHWANDDWYKAPESGKKGPWNAPVRVPKGKKQAEDDD</sequence>
<keyword evidence="2" id="KW-1133">Transmembrane helix</keyword>
<keyword evidence="2" id="KW-0812">Transmembrane</keyword>
<protein>
    <submittedName>
        <fullName evidence="3">Uncharacterized protein</fullName>
    </submittedName>
</protein>
<reference evidence="3" key="1">
    <citation type="submission" date="2021-01" db="EMBL/GenBank/DDBJ databases">
        <authorList>
            <person name="Corre E."/>
            <person name="Pelletier E."/>
            <person name="Niang G."/>
            <person name="Scheremetjew M."/>
            <person name="Finn R."/>
            <person name="Kale V."/>
            <person name="Holt S."/>
            <person name="Cochrane G."/>
            <person name="Meng A."/>
            <person name="Brown T."/>
            <person name="Cohen L."/>
        </authorList>
    </citation>
    <scope>NUCLEOTIDE SEQUENCE</scope>
    <source>
        <strain evidence="3">CCMP441</strain>
    </source>
</reference>
<accession>A0A6T8I952</accession>
<evidence type="ECO:0000256" key="1">
    <source>
        <dbReference type="SAM" id="MobiDB-lite"/>
    </source>
</evidence>
<dbReference type="AlphaFoldDB" id="A0A6T8I952"/>
<evidence type="ECO:0000256" key="2">
    <source>
        <dbReference type="SAM" id="Phobius"/>
    </source>
</evidence>
<dbReference type="EMBL" id="HBFK01007720">
    <property type="protein sequence ID" value="CAD8738164.1"/>
    <property type="molecule type" value="Transcribed_RNA"/>
</dbReference>
<proteinExistence type="predicted"/>
<name>A0A6T8I952_HEMAN</name>
<feature type="transmembrane region" description="Helical" evidence="2">
    <location>
        <begin position="20"/>
        <end position="40"/>
    </location>
</feature>
<evidence type="ECO:0000313" key="3">
    <source>
        <dbReference type="EMBL" id="CAD8738164.1"/>
    </source>
</evidence>
<keyword evidence="2" id="KW-0472">Membrane</keyword>
<feature type="compositionally biased region" description="Basic and acidic residues" evidence="1">
    <location>
        <begin position="79"/>
        <end position="97"/>
    </location>
</feature>
<gene>
    <name evidence="3" type="ORF">HAND1043_LOCUS4656</name>
</gene>
<organism evidence="3">
    <name type="scientific">Hemiselmis andersenii</name>
    <name type="common">Cryptophyte alga</name>
    <dbReference type="NCBI Taxonomy" id="464988"/>
    <lineage>
        <taxon>Eukaryota</taxon>
        <taxon>Cryptophyceae</taxon>
        <taxon>Cryptomonadales</taxon>
        <taxon>Hemiselmidaceae</taxon>
        <taxon>Hemiselmis</taxon>
    </lineage>
</organism>
<feature type="region of interest" description="Disordered" evidence="1">
    <location>
        <begin position="79"/>
        <end position="118"/>
    </location>
</feature>